<dbReference type="EMBL" id="LR796293">
    <property type="protein sequence ID" value="CAB4135024.1"/>
    <property type="molecule type" value="Genomic_DNA"/>
</dbReference>
<gene>
    <name evidence="1" type="ORF">UFOVP121_47</name>
    <name evidence="2" type="ORF">UFOVP277_52</name>
</gene>
<name>A0A6J5LCP6_9CAUD</name>
<evidence type="ECO:0000313" key="2">
    <source>
        <dbReference type="EMBL" id="CAB4135024.1"/>
    </source>
</evidence>
<reference evidence="1" key="1">
    <citation type="submission" date="2020-04" db="EMBL/GenBank/DDBJ databases">
        <authorList>
            <person name="Chiriac C."/>
            <person name="Salcher M."/>
            <person name="Ghai R."/>
            <person name="Kavagutti S V."/>
        </authorList>
    </citation>
    <scope>NUCLEOTIDE SEQUENCE</scope>
</reference>
<proteinExistence type="predicted"/>
<accession>A0A6J5LCP6</accession>
<organism evidence="1">
    <name type="scientific">uncultured Caudovirales phage</name>
    <dbReference type="NCBI Taxonomy" id="2100421"/>
    <lineage>
        <taxon>Viruses</taxon>
        <taxon>Duplodnaviria</taxon>
        <taxon>Heunggongvirae</taxon>
        <taxon>Uroviricota</taxon>
        <taxon>Caudoviricetes</taxon>
        <taxon>Peduoviridae</taxon>
        <taxon>Maltschvirus</taxon>
        <taxon>Maltschvirus maltsch</taxon>
    </lineage>
</organism>
<evidence type="ECO:0000313" key="1">
    <source>
        <dbReference type="EMBL" id="CAB4130946.1"/>
    </source>
</evidence>
<protein>
    <submittedName>
        <fullName evidence="1">Uncharacterized protein</fullName>
    </submittedName>
</protein>
<sequence>MPSDNQALDIKLEQLHSDVGEIKSALGKLSDAIIKLALIEERQTTASASLERAFKALERVEHRISVLEQSNVTSRRTNGWVDKFVITTTGVTLIFILKKSGIM</sequence>
<dbReference type="EMBL" id="LR796243">
    <property type="protein sequence ID" value="CAB4130946.1"/>
    <property type="molecule type" value="Genomic_DNA"/>
</dbReference>